<proteinExistence type="predicted"/>
<dbReference type="AlphaFoldDB" id="A0A7W6GFI9"/>
<comment type="caution">
    <text evidence="2">The sequence shown here is derived from an EMBL/GenBank/DDBJ whole genome shotgun (WGS) entry which is preliminary data.</text>
</comment>
<organism evidence="2 3">
    <name type="scientific">Hansschlegelia beijingensis</name>
    <dbReference type="NCBI Taxonomy" id="1133344"/>
    <lineage>
        <taxon>Bacteria</taxon>
        <taxon>Pseudomonadati</taxon>
        <taxon>Pseudomonadota</taxon>
        <taxon>Alphaproteobacteria</taxon>
        <taxon>Hyphomicrobiales</taxon>
        <taxon>Methylopilaceae</taxon>
        <taxon>Hansschlegelia</taxon>
    </lineage>
</organism>
<protein>
    <submittedName>
        <fullName evidence="2">Uncharacterized protein</fullName>
    </submittedName>
</protein>
<feature type="chain" id="PRO_5031048735" evidence="1">
    <location>
        <begin position="28"/>
        <end position="96"/>
    </location>
</feature>
<evidence type="ECO:0000256" key="1">
    <source>
        <dbReference type="SAM" id="SignalP"/>
    </source>
</evidence>
<feature type="signal peptide" evidence="1">
    <location>
        <begin position="1"/>
        <end position="27"/>
    </location>
</feature>
<evidence type="ECO:0000313" key="2">
    <source>
        <dbReference type="EMBL" id="MBB3972992.1"/>
    </source>
</evidence>
<evidence type="ECO:0000313" key="3">
    <source>
        <dbReference type="Proteomes" id="UP000528964"/>
    </source>
</evidence>
<keyword evidence="3" id="KW-1185">Reference proteome</keyword>
<reference evidence="2 3" key="1">
    <citation type="submission" date="2020-08" db="EMBL/GenBank/DDBJ databases">
        <title>Genomic Encyclopedia of Type Strains, Phase IV (KMG-IV): sequencing the most valuable type-strain genomes for metagenomic binning, comparative biology and taxonomic classification.</title>
        <authorList>
            <person name="Goeker M."/>
        </authorList>
    </citation>
    <scope>NUCLEOTIDE SEQUENCE [LARGE SCALE GENOMIC DNA]</scope>
    <source>
        <strain evidence="2 3">DSM 25481</strain>
    </source>
</reference>
<gene>
    <name evidence="2" type="ORF">GGR24_001649</name>
</gene>
<name>A0A7W6GFI9_9HYPH</name>
<dbReference type="Proteomes" id="UP000528964">
    <property type="component" value="Unassembled WGS sequence"/>
</dbReference>
<accession>A0A7W6GFI9</accession>
<dbReference type="RefSeq" id="WP_183394857.1">
    <property type="nucleotide sequence ID" value="NZ_JACIDR010000002.1"/>
</dbReference>
<keyword evidence="1" id="KW-0732">Signal</keyword>
<sequence>MSFPLTRSFIFAAAIAAVPLIASFASAEPWEPARDGGVSVTITRQPSYLNTRTTPDSPPSAAKYNTSAVYQPTYQARNSISFSRSPLPSSLDLPGY</sequence>
<dbReference type="EMBL" id="JACIDR010000002">
    <property type="protein sequence ID" value="MBB3972992.1"/>
    <property type="molecule type" value="Genomic_DNA"/>
</dbReference>